<dbReference type="InterPro" id="IPR006426">
    <property type="entry name" value="Asn_synth_AEB"/>
</dbReference>
<dbReference type="PANTHER" id="PTHR43284">
    <property type="entry name" value="ASPARAGINE SYNTHETASE (GLUTAMINE-HYDROLYZING)"/>
    <property type="match status" value="1"/>
</dbReference>
<feature type="binding site" evidence="9">
    <location>
        <position position="296"/>
    </location>
    <ligand>
        <name>ATP</name>
        <dbReference type="ChEBI" id="CHEBI:30616"/>
    </ligand>
</feature>
<feature type="binding site" evidence="9">
    <location>
        <begin position="367"/>
        <end position="368"/>
    </location>
    <ligand>
        <name>ATP</name>
        <dbReference type="ChEBI" id="CHEBI:30616"/>
    </ligand>
</feature>
<keyword evidence="8" id="KW-0028">Amino-acid biosynthesis</keyword>
<evidence type="ECO:0000259" key="11">
    <source>
        <dbReference type="PROSITE" id="PS51278"/>
    </source>
</evidence>
<proteinExistence type="inferred from homology"/>
<evidence type="ECO:0000256" key="3">
    <source>
        <dbReference type="ARBA" id="ARBA00012737"/>
    </source>
</evidence>
<dbReference type="InterPro" id="IPR014729">
    <property type="entry name" value="Rossmann-like_a/b/a_fold"/>
</dbReference>
<comment type="pathway">
    <text evidence="1">Amino-acid biosynthesis; L-asparagine biosynthesis; L-asparagine from L-aspartate (L-Gln route): step 1/1.</text>
</comment>
<dbReference type="Gene3D" id="3.40.50.620">
    <property type="entry name" value="HUPs"/>
    <property type="match status" value="1"/>
</dbReference>
<dbReference type="Proteomes" id="UP000233256">
    <property type="component" value="Unassembled WGS sequence"/>
</dbReference>
<dbReference type="GO" id="GO:0004066">
    <property type="term" value="F:asparagine synthase (glutamine-hydrolyzing) activity"/>
    <property type="evidence" value="ECO:0007669"/>
    <property type="project" value="UniProtKB-EC"/>
</dbReference>
<evidence type="ECO:0000256" key="5">
    <source>
        <dbReference type="ARBA" id="ARBA00022840"/>
    </source>
</evidence>
<comment type="caution">
    <text evidence="12">The sequence shown here is derived from an EMBL/GenBank/DDBJ whole genome shotgun (WGS) entry which is preliminary data.</text>
</comment>
<evidence type="ECO:0000256" key="7">
    <source>
        <dbReference type="ARBA" id="ARBA00048741"/>
    </source>
</evidence>
<dbReference type="AlphaFoldDB" id="A0A2N1PMM7"/>
<feature type="site" description="Important for beta-aspartyl-AMP intermediate formation" evidence="10">
    <location>
        <position position="369"/>
    </location>
</feature>
<dbReference type="PANTHER" id="PTHR43284:SF1">
    <property type="entry name" value="ASPARAGINE SYNTHETASE"/>
    <property type="match status" value="1"/>
</dbReference>
<dbReference type="CDD" id="cd00712">
    <property type="entry name" value="AsnB"/>
    <property type="match status" value="1"/>
</dbReference>
<keyword evidence="5 9" id="KW-0067">ATP-binding</keyword>
<dbReference type="EMBL" id="PGXC01000015">
    <property type="protein sequence ID" value="PKK89604.1"/>
    <property type="molecule type" value="Genomic_DNA"/>
</dbReference>
<dbReference type="GO" id="GO:0005524">
    <property type="term" value="F:ATP binding"/>
    <property type="evidence" value="ECO:0007669"/>
    <property type="project" value="UniProtKB-KW"/>
</dbReference>
<comment type="catalytic activity">
    <reaction evidence="7">
        <text>L-aspartate + L-glutamine + ATP + H2O = L-asparagine + L-glutamate + AMP + diphosphate + H(+)</text>
        <dbReference type="Rhea" id="RHEA:12228"/>
        <dbReference type="ChEBI" id="CHEBI:15377"/>
        <dbReference type="ChEBI" id="CHEBI:15378"/>
        <dbReference type="ChEBI" id="CHEBI:29985"/>
        <dbReference type="ChEBI" id="CHEBI:29991"/>
        <dbReference type="ChEBI" id="CHEBI:30616"/>
        <dbReference type="ChEBI" id="CHEBI:33019"/>
        <dbReference type="ChEBI" id="CHEBI:58048"/>
        <dbReference type="ChEBI" id="CHEBI:58359"/>
        <dbReference type="ChEBI" id="CHEBI:456215"/>
        <dbReference type="EC" id="6.3.5.4"/>
    </reaction>
</comment>
<dbReference type="Gene3D" id="3.60.20.10">
    <property type="entry name" value="Glutamine Phosphoribosylpyrophosphate, subunit 1, domain 1"/>
    <property type="match status" value="1"/>
</dbReference>
<dbReference type="InterPro" id="IPR051786">
    <property type="entry name" value="ASN_synthetase/amidase"/>
</dbReference>
<comment type="similarity">
    <text evidence="2">Belongs to the asparagine synthetase family.</text>
</comment>
<dbReference type="NCBIfam" id="TIGR01536">
    <property type="entry name" value="asn_synth_AEB"/>
    <property type="match status" value="1"/>
</dbReference>
<dbReference type="GO" id="GO:0005829">
    <property type="term" value="C:cytosol"/>
    <property type="evidence" value="ECO:0007669"/>
    <property type="project" value="TreeGrafter"/>
</dbReference>
<evidence type="ECO:0000256" key="4">
    <source>
        <dbReference type="ARBA" id="ARBA00022741"/>
    </source>
</evidence>
<dbReference type="SUPFAM" id="SSF52402">
    <property type="entry name" value="Adenine nucleotide alpha hydrolases-like"/>
    <property type="match status" value="1"/>
</dbReference>
<evidence type="ECO:0000256" key="1">
    <source>
        <dbReference type="ARBA" id="ARBA00005187"/>
    </source>
</evidence>
<dbReference type="InterPro" id="IPR001962">
    <property type="entry name" value="Asn_synthase"/>
</dbReference>
<keyword evidence="6 8" id="KW-0315">Glutamine amidotransferase</keyword>
<dbReference type="PIRSF" id="PIRSF001589">
    <property type="entry name" value="Asn_synthetase_glu-h"/>
    <property type="match status" value="1"/>
</dbReference>
<protein>
    <recommendedName>
        <fullName evidence="3">asparagine synthase (glutamine-hydrolyzing)</fullName>
        <ecNumber evidence="3">6.3.5.4</ecNumber>
    </recommendedName>
</protein>
<evidence type="ECO:0000256" key="6">
    <source>
        <dbReference type="ARBA" id="ARBA00022962"/>
    </source>
</evidence>
<dbReference type="PROSITE" id="PS51278">
    <property type="entry name" value="GATASE_TYPE_2"/>
    <property type="match status" value="1"/>
</dbReference>
<dbReference type="InterPro" id="IPR017932">
    <property type="entry name" value="GATase_2_dom"/>
</dbReference>
<keyword evidence="8" id="KW-0061">Asparagine biosynthesis</keyword>
<dbReference type="SUPFAM" id="SSF56235">
    <property type="entry name" value="N-terminal nucleophile aminohydrolases (Ntn hydrolases)"/>
    <property type="match status" value="1"/>
</dbReference>
<name>A0A2N1PMM7_9BACT</name>
<gene>
    <name evidence="12" type="primary">asnB</name>
    <name evidence="12" type="ORF">CVV64_13640</name>
</gene>
<reference evidence="12 13" key="1">
    <citation type="journal article" date="2017" name="ISME J.">
        <title>Potential for microbial H2 and metal transformations associated with novel bacteria and archaea in deep terrestrial subsurface sediments.</title>
        <authorList>
            <person name="Hernsdorf A.W."/>
            <person name="Amano Y."/>
            <person name="Miyakawa K."/>
            <person name="Ise K."/>
            <person name="Suzuki Y."/>
            <person name="Anantharaman K."/>
            <person name="Probst A."/>
            <person name="Burstein D."/>
            <person name="Thomas B.C."/>
            <person name="Banfield J.F."/>
        </authorList>
    </citation>
    <scope>NUCLEOTIDE SEQUENCE [LARGE SCALE GENOMIC DNA]</scope>
    <source>
        <strain evidence="12">HGW-Wallbacteria-1</strain>
    </source>
</reference>
<feature type="active site" description="For GATase activity" evidence="8">
    <location>
        <position position="2"/>
    </location>
</feature>
<dbReference type="EC" id="6.3.5.4" evidence="3"/>
<sequence>MCGINGICSSAALSDIGGRIDNMNHVLAHRGPDNDGALIIDSRTAFGHRRLAIIDISSEANQPMVSASGRWTIVFNGEIYNYRSLGSQLHHDFRTSSDTEVILAAVEERGLPWFLENCNGMFSIALHDRVGNRIHLVRDRLGIKPLYYFLDRNFLIFSSEIKGILNSGLVEANFNNNALDDYFAFRYVREPDTFFENIHQVRAGNCLTIDLSGAEFRGETVKYWDFPLEFNMEVMTGNLNEDHFVQELESRLTDAIKMRLISDVPLGTYLSGGIDSSLITAITALNSPKRVNTYNIGFPELNEFDSAALVAEKYGTCHHRIEMNMDDYLDSMAEIIGFRDSPMGVPNEVALAKMSRILRQDITVVLSGEGADELLGGYGRIYRSPFEYERGRFGSGDFYNCFCNHYEYVPRWLRDRYITAGKGLRHKFDALVSESFSHRCNDENVFRFFHEYHVKGLLQRVDSTTMLAGVEARVPFLDHELIEYVYRCVPHELKIRWKDESCRVRAETSSVGQYSEVCDIPKYLLRRMARSYLPSEIIDRKKMGFPVPLDNWYGKLLEMASEYLENAPWFRYDLWNEFISDLEKMDRTGQVLWMFINIEMFRRIYFKKSWRY</sequence>
<dbReference type="GO" id="GO:0006529">
    <property type="term" value="P:asparagine biosynthetic process"/>
    <property type="evidence" value="ECO:0007669"/>
    <property type="project" value="UniProtKB-KW"/>
</dbReference>
<accession>A0A2N1PMM7</accession>
<dbReference type="CDD" id="cd01991">
    <property type="entry name" value="Asn_synthase_B_C"/>
    <property type="match status" value="1"/>
</dbReference>
<dbReference type="InterPro" id="IPR029055">
    <property type="entry name" value="Ntn_hydrolases_N"/>
</dbReference>
<evidence type="ECO:0000256" key="2">
    <source>
        <dbReference type="ARBA" id="ARBA00005752"/>
    </source>
</evidence>
<keyword evidence="4 9" id="KW-0547">Nucleotide-binding</keyword>
<feature type="domain" description="Glutamine amidotransferase type-2" evidence="11">
    <location>
        <begin position="2"/>
        <end position="212"/>
    </location>
</feature>
<organism evidence="12 13">
    <name type="scientific">Candidatus Wallbacteria bacterium HGW-Wallbacteria-1</name>
    <dbReference type="NCBI Taxonomy" id="2013854"/>
    <lineage>
        <taxon>Bacteria</taxon>
        <taxon>Candidatus Walliibacteriota</taxon>
    </lineage>
</organism>
<dbReference type="InterPro" id="IPR033738">
    <property type="entry name" value="AsnB_N"/>
</dbReference>
<feature type="binding site" evidence="9">
    <location>
        <position position="98"/>
    </location>
    <ligand>
        <name>L-glutamine</name>
        <dbReference type="ChEBI" id="CHEBI:58359"/>
    </ligand>
</feature>
<evidence type="ECO:0000256" key="10">
    <source>
        <dbReference type="PIRSR" id="PIRSR001589-3"/>
    </source>
</evidence>
<evidence type="ECO:0000256" key="9">
    <source>
        <dbReference type="PIRSR" id="PIRSR001589-2"/>
    </source>
</evidence>
<evidence type="ECO:0000256" key="8">
    <source>
        <dbReference type="PIRSR" id="PIRSR001589-1"/>
    </source>
</evidence>
<dbReference type="Pfam" id="PF13522">
    <property type="entry name" value="GATase_6"/>
    <property type="match status" value="1"/>
</dbReference>
<dbReference type="Pfam" id="PF00733">
    <property type="entry name" value="Asn_synthase"/>
    <property type="match status" value="1"/>
</dbReference>
<evidence type="ECO:0000313" key="13">
    <source>
        <dbReference type="Proteomes" id="UP000233256"/>
    </source>
</evidence>
<evidence type="ECO:0000313" key="12">
    <source>
        <dbReference type="EMBL" id="PKK89604.1"/>
    </source>
</evidence>